<gene>
    <name evidence="2" type="ORF">HO133_005000</name>
</gene>
<feature type="transmembrane region" description="Helical" evidence="1">
    <location>
        <begin position="88"/>
        <end position="111"/>
    </location>
</feature>
<dbReference type="AlphaFoldDB" id="A0A8H6C956"/>
<keyword evidence="3" id="KW-1185">Reference proteome</keyword>
<dbReference type="RefSeq" id="XP_037148610.1">
    <property type="nucleotide sequence ID" value="XM_037295912.1"/>
</dbReference>
<name>A0A8H6C956_9LECA</name>
<keyword evidence="1" id="KW-1133">Transmembrane helix</keyword>
<evidence type="ECO:0000313" key="2">
    <source>
        <dbReference type="EMBL" id="KAF6219175.1"/>
    </source>
</evidence>
<organism evidence="2 3">
    <name type="scientific">Letharia lupina</name>
    <dbReference type="NCBI Taxonomy" id="560253"/>
    <lineage>
        <taxon>Eukaryota</taxon>
        <taxon>Fungi</taxon>
        <taxon>Dikarya</taxon>
        <taxon>Ascomycota</taxon>
        <taxon>Pezizomycotina</taxon>
        <taxon>Lecanoromycetes</taxon>
        <taxon>OSLEUM clade</taxon>
        <taxon>Lecanoromycetidae</taxon>
        <taxon>Lecanorales</taxon>
        <taxon>Lecanorineae</taxon>
        <taxon>Parmeliaceae</taxon>
        <taxon>Letharia</taxon>
    </lineage>
</organism>
<accession>A0A8H6C956</accession>
<evidence type="ECO:0000313" key="3">
    <source>
        <dbReference type="Proteomes" id="UP000593566"/>
    </source>
</evidence>
<reference evidence="2 3" key="1">
    <citation type="journal article" date="2020" name="Genomics">
        <title>Complete, high-quality genomes from long-read metagenomic sequencing of two wolf lichen thalli reveals enigmatic genome architecture.</title>
        <authorList>
            <person name="McKenzie S.K."/>
            <person name="Walston R.F."/>
            <person name="Allen J.L."/>
        </authorList>
    </citation>
    <scope>NUCLEOTIDE SEQUENCE [LARGE SCALE GENOMIC DNA]</scope>
    <source>
        <strain evidence="2">WasteWater1</strain>
    </source>
</reference>
<comment type="caution">
    <text evidence="2">The sequence shown here is derived from an EMBL/GenBank/DDBJ whole genome shotgun (WGS) entry which is preliminary data.</text>
</comment>
<dbReference type="EMBL" id="JACCJB010000020">
    <property type="protein sequence ID" value="KAF6219175.1"/>
    <property type="molecule type" value="Genomic_DNA"/>
</dbReference>
<dbReference type="Proteomes" id="UP000593566">
    <property type="component" value="Unassembled WGS sequence"/>
</dbReference>
<proteinExistence type="predicted"/>
<keyword evidence="1" id="KW-0812">Transmembrane</keyword>
<evidence type="ECO:0000256" key="1">
    <source>
        <dbReference type="SAM" id="Phobius"/>
    </source>
</evidence>
<protein>
    <submittedName>
        <fullName evidence="2">Uncharacterized protein</fullName>
    </submittedName>
</protein>
<dbReference type="GeneID" id="59333406"/>
<sequence length="222" mass="25239">MVYLPSSPNDRREDVGMAKAIFFKQTEYWIWCYRGKDKKPVPAASCWKGSGICRGRGSLRNIREIFSATGDAPVGWMRRGDLRMRGEATGALALSLSALATANMTIIAIVVDQQTRTKTLIARNDDQEKNFTHNELFTLQKKFLDNFIAPNNTIQAKSINSSLLADNVQGRVDITRTFDGRELNTEYLFYDPLPIADDVRSRVDITRTFDGVRWIQANPKWR</sequence>
<keyword evidence="1" id="KW-0472">Membrane</keyword>